<evidence type="ECO:0000256" key="1">
    <source>
        <dbReference type="ARBA" id="ARBA00001947"/>
    </source>
</evidence>
<feature type="region of interest" description="Disordered" evidence="8">
    <location>
        <begin position="416"/>
        <end position="446"/>
    </location>
</feature>
<evidence type="ECO:0000256" key="5">
    <source>
        <dbReference type="ARBA" id="ARBA00022723"/>
    </source>
</evidence>
<evidence type="ECO:0000259" key="10">
    <source>
        <dbReference type="Pfam" id="PF00432"/>
    </source>
</evidence>
<organism evidence="11 12">
    <name type="scientific">Geosmithia morbida</name>
    <dbReference type="NCBI Taxonomy" id="1094350"/>
    <lineage>
        <taxon>Eukaryota</taxon>
        <taxon>Fungi</taxon>
        <taxon>Dikarya</taxon>
        <taxon>Ascomycota</taxon>
        <taxon>Pezizomycotina</taxon>
        <taxon>Sordariomycetes</taxon>
        <taxon>Hypocreomycetidae</taxon>
        <taxon>Hypocreales</taxon>
        <taxon>Bionectriaceae</taxon>
        <taxon>Geosmithia</taxon>
    </lineage>
</organism>
<comment type="cofactor">
    <cofactor evidence="1">
        <name>Zn(2+)</name>
        <dbReference type="ChEBI" id="CHEBI:29105"/>
    </cofactor>
</comment>
<feature type="non-terminal residue" evidence="11">
    <location>
        <position position="1"/>
    </location>
</feature>
<evidence type="ECO:0000313" key="12">
    <source>
        <dbReference type="Proteomes" id="UP000749293"/>
    </source>
</evidence>
<feature type="domain" description="Prenyltransferase alpha-alpha toroid" evidence="10">
    <location>
        <begin position="6"/>
        <end position="387"/>
    </location>
</feature>
<feature type="compositionally biased region" description="Basic and acidic residues" evidence="8">
    <location>
        <begin position="433"/>
        <end position="446"/>
    </location>
</feature>
<dbReference type="SUPFAM" id="SSF47072">
    <property type="entry name" value="Cysteine alpha-hairpin motif"/>
    <property type="match status" value="1"/>
</dbReference>
<evidence type="ECO:0000256" key="4">
    <source>
        <dbReference type="ARBA" id="ARBA00022679"/>
    </source>
</evidence>
<dbReference type="OrthoDB" id="24893at2759"/>
<reference evidence="11" key="1">
    <citation type="submission" date="2020-03" db="EMBL/GenBank/DDBJ databases">
        <title>Site-based positive gene gene selection in Geosmithia morbida across the United States reveals a broad range of putative effectors and factors for local host and environmental adapation.</title>
        <authorList>
            <person name="Onufrak A."/>
            <person name="Murdoch R.W."/>
            <person name="Gazis R."/>
            <person name="Huff M."/>
            <person name="Staton M."/>
            <person name="Klingeman W."/>
            <person name="Hadziabdic D."/>
        </authorList>
    </citation>
    <scope>NUCLEOTIDE SEQUENCE</scope>
    <source>
        <strain evidence="11">1262</strain>
    </source>
</reference>
<dbReference type="Gene3D" id="1.50.10.20">
    <property type="match status" value="1"/>
</dbReference>
<feature type="transmembrane region" description="Helical" evidence="9">
    <location>
        <begin position="106"/>
        <end position="131"/>
    </location>
</feature>
<evidence type="ECO:0000256" key="9">
    <source>
        <dbReference type="SAM" id="Phobius"/>
    </source>
</evidence>
<dbReference type="AlphaFoldDB" id="A0A9P5D8P9"/>
<evidence type="ECO:0000256" key="3">
    <source>
        <dbReference type="ARBA" id="ARBA00022602"/>
    </source>
</evidence>
<evidence type="ECO:0000256" key="2">
    <source>
        <dbReference type="ARBA" id="ARBA00010497"/>
    </source>
</evidence>
<dbReference type="RefSeq" id="XP_035325662.1">
    <property type="nucleotide sequence ID" value="XM_035462732.1"/>
</dbReference>
<keyword evidence="9" id="KW-0812">Transmembrane</keyword>
<keyword evidence="6" id="KW-0677">Repeat</keyword>
<evidence type="ECO:0000256" key="7">
    <source>
        <dbReference type="ARBA" id="ARBA00022833"/>
    </source>
</evidence>
<name>A0A9P5D8P9_9HYPO</name>
<keyword evidence="9" id="KW-0472">Membrane</keyword>
<evidence type="ECO:0000313" key="11">
    <source>
        <dbReference type="EMBL" id="KAF4127010.1"/>
    </source>
</evidence>
<evidence type="ECO:0000256" key="8">
    <source>
        <dbReference type="SAM" id="MobiDB-lite"/>
    </source>
</evidence>
<dbReference type="InterPro" id="IPR045089">
    <property type="entry name" value="PGGT1B-like"/>
</dbReference>
<proteinExistence type="inferred from homology"/>
<dbReference type="GO" id="GO:0004662">
    <property type="term" value="F:CAAX-protein geranylgeranyltransferase activity"/>
    <property type="evidence" value="ECO:0007669"/>
    <property type="project" value="TreeGrafter"/>
</dbReference>
<keyword evidence="12" id="KW-1185">Reference proteome</keyword>
<dbReference type="PANTHER" id="PTHR11774">
    <property type="entry name" value="GERANYLGERANYL TRANSFERASE TYPE BETA SUBUNIT"/>
    <property type="match status" value="1"/>
</dbReference>
<comment type="caution">
    <text evidence="11">The sequence shown here is derived from an EMBL/GenBank/DDBJ whole genome shotgun (WGS) entry which is preliminary data.</text>
</comment>
<comment type="similarity">
    <text evidence="2">Belongs to the protein prenyltransferase subunit beta family.</text>
</comment>
<dbReference type="Pfam" id="PF00432">
    <property type="entry name" value="Prenyltrans"/>
    <property type="match status" value="1"/>
</dbReference>
<gene>
    <name evidence="11" type="ORF">GMORB2_0748</name>
</gene>
<dbReference type="InterPro" id="IPR001330">
    <property type="entry name" value="Prenyltrans"/>
</dbReference>
<keyword evidence="3" id="KW-0637">Prenyltransferase</keyword>
<dbReference type="InterPro" id="IPR008930">
    <property type="entry name" value="Terpenoid_cyclase/PrenylTrfase"/>
</dbReference>
<dbReference type="Proteomes" id="UP000749293">
    <property type="component" value="Unassembled WGS sequence"/>
</dbReference>
<dbReference type="GO" id="GO:0005953">
    <property type="term" value="C:CAAX-protein geranylgeranyltransferase complex"/>
    <property type="evidence" value="ECO:0007669"/>
    <property type="project" value="TreeGrafter"/>
</dbReference>
<dbReference type="EMBL" id="JAANYQ010000001">
    <property type="protein sequence ID" value="KAF4127010.1"/>
    <property type="molecule type" value="Genomic_DNA"/>
</dbReference>
<keyword evidence="9" id="KW-1133">Transmembrane helix</keyword>
<dbReference type="InterPro" id="IPR009069">
    <property type="entry name" value="Cys_alpha_HP_mot_SF"/>
</dbReference>
<protein>
    <recommendedName>
        <fullName evidence="10">Prenyltransferase alpha-alpha toroid domain-containing protein</fullName>
    </recommendedName>
</protein>
<sequence length="497" mass="54893">MADIRLDKARQIKYWQRCHGSYLPSPYTSADSTRLMWACFIHSAFDVLDVAVPAGWGAPTKDGVKGNYNGTVRSWVLSLQHPDGGFCGSPNHAFTGQQAGKGQANLAATFFALILLAVVGGGDGSAAFAGVRRRKLLRWLRRLQRGDGSFGQNLWEGEAVGGRDTRHSYLASGIRWMIRGDVKPGDEAWEEDIDVQGMVAHIRRLQGYDGGLAELSEHESHAGYVYCAIAALSLLDRSDSDSDSVMAQGISERDSLLKFLASRQMAYLVEEEDEDDEEGGENFVQAGLESMTLDDTSRYVGFNGRWNKKADSCYAWWTIGTLGMLGDPFPVSATASRRHLIEVMQHQIGGFSKTAGAPPDLYHSYLGLAALATMGDEDLKAFEVSLCCSKETVGKIEKARDGLLASSVNNWADDGFWDASQQGPNGEGGPWDDGTRRRFETERREELTARRKSKSEFYDPCQEAAQRSYKCLFRNDGDKAMCTEYFQYGVPRLQKGL</sequence>
<dbReference type="GeneID" id="55966978"/>
<accession>A0A9P5D8P9</accession>
<evidence type="ECO:0000256" key="6">
    <source>
        <dbReference type="ARBA" id="ARBA00022737"/>
    </source>
</evidence>
<dbReference type="SUPFAM" id="SSF48239">
    <property type="entry name" value="Terpenoid cyclases/Protein prenyltransferases"/>
    <property type="match status" value="1"/>
</dbReference>
<dbReference type="GO" id="GO:0046872">
    <property type="term" value="F:metal ion binding"/>
    <property type="evidence" value="ECO:0007669"/>
    <property type="project" value="UniProtKB-KW"/>
</dbReference>
<keyword evidence="5" id="KW-0479">Metal-binding</keyword>
<dbReference type="PANTHER" id="PTHR11774:SF4">
    <property type="entry name" value="GERANYLGERANYL TRANSFERASE TYPE-1 SUBUNIT BETA"/>
    <property type="match status" value="1"/>
</dbReference>
<keyword evidence="7" id="KW-0862">Zinc</keyword>
<keyword evidence="4" id="KW-0808">Transferase</keyword>